<keyword evidence="3" id="KW-1185">Reference proteome</keyword>
<dbReference type="Pfam" id="PF06240">
    <property type="entry name" value="COXG"/>
    <property type="match status" value="1"/>
</dbReference>
<protein>
    <submittedName>
        <fullName evidence="2">Carbon monoxide dehydrogenase</fullName>
    </submittedName>
</protein>
<accession>A0A4Y9ENB6</accession>
<gene>
    <name evidence="2" type="ORF">EUV02_10415</name>
</gene>
<dbReference type="EMBL" id="SIHO01000002">
    <property type="protein sequence ID" value="TFU03565.1"/>
    <property type="molecule type" value="Genomic_DNA"/>
</dbReference>
<keyword evidence="1" id="KW-0472">Membrane</keyword>
<dbReference type="PANTHER" id="PTHR38588:SF1">
    <property type="entry name" value="BLL0334 PROTEIN"/>
    <property type="match status" value="1"/>
</dbReference>
<dbReference type="Proteomes" id="UP000297737">
    <property type="component" value="Unassembled WGS sequence"/>
</dbReference>
<dbReference type="InterPro" id="IPR023393">
    <property type="entry name" value="START-like_dom_sf"/>
</dbReference>
<dbReference type="Gene3D" id="3.30.530.20">
    <property type="match status" value="1"/>
</dbReference>
<name>A0A4Y9ENB6_9SPHN</name>
<dbReference type="OrthoDB" id="9787428at2"/>
<sequence length="214" mass="22068">MELKGESYIAAPRSLVWAKLNDPDVLARCIDGVETLTRVGDDRFEGKMNAKVGPVRATFTGGVNLTELDPPNRYVIVGEGKGGVAGFAKGNAEVILTPVGEGDLETTRLSYVVTSSVGGKLAQLGARLIEGTAKAYAESFFEKFKIEVEGPPAVVESGDAAAGEGLAVGGDAAQLGAANGGATPVAPQGKGLSPLVWGGLLVLIVLALLFWQMQ</sequence>
<proteinExistence type="predicted"/>
<dbReference type="InterPro" id="IPR010419">
    <property type="entry name" value="CO_DH_gsu"/>
</dbReference>
<dbReference type="PANTHER" id="PTHR38588">
    <property type="entry name" value="BLL0334 PROTEIN"/>
    <property type="match status" value="1"/>
</dbReference>
<dbReference type="RefSeq" id="WP_135246157.1">
    <property type="nucleotide sequence ID" value="NZ_SIHO01000002.1"/>
</dbReference>
<evidence type="ECO:0000313" key="2">
    <source>
        <dbReference type="EMBL" id="TFU03565.1"/>
    </source>
</evidence>
<keyword evidence="1" id="KW-1133">Transmembrane helix</keyword>
<comment type="caution">
    <text evidence="2">The sequence shown here is derived from an EMBL/GenBank/DDBJ whole genome shotgun (WGS) entry which is preliminary data.</text>
</comment>
<dbReference type="CDD" id="cd05018">
    <property type="entry name" value="CoxG"/>
    <property type="match status" value="1"/>
</dbReference>
<reference evidence="2 3" key="1">
    <citation type="submission" date="2019-02" db="EMBL/GenBank/DDBJ databases">
        <title>Polymorphobacter sp. isolated from the lake at the Tibet of China.</title>
        <authorList>
            <person name="Li A."/>
        </authorList>
    </citation>
    <scope>NUCLEOTIDE SEQUENCE [LARGE SCALE GENOMIC DNA]</scope>
    <source>
        <strain evidence="2 3">DJ1R-1</strain>
    </source>
</reference>
<dbReference type="SUPFAM" id="SSF55961">
    <property type="entry name" value="Bet v1-like"/>
    <property type="match status" value="1"/>
</dbReference>
<evidence type="ECO:0000256" key="1">
    <source>
        <dbReference type="SAM" id="Phobius"/>
    </source>
</evidence>
<keyword evidence="1" id="KW-0812">Transmembrane</keyword>
<feature type="transmembrane region" description="Helical" evidence="1">
    <location>
        <begin position="192"/>
        <end position="211"/>
    </location>
</feature>
<evidence type="ECO:0000313" key="3">
    <source>
        <dbReference type="Proteomes" id="UP000297737"/>
    </source>
</evidence>
<dbReference type="AlphaFoldDB" id="A0A4Y9ENB6"/>
<organism evidence="2 3">
    <name type="scientific">Glacieibacterium arshaanense</name>
    <dbReference type="NCBI Taxonomy" id="2511025"/>
    <lineage>
        <taxon>Bacteria</taxon>
        <taxon>Pseudomonadati</taxon>
        <taxon>Pseudomonadota</taxon>
        <taxon>Alphaproteobacteria</taxon>
        <taxon>Sphingomonadales</taxon>
        <taxon>Sphingosinicellaceae</taxon>
        <taxon>Glacieibacterium</taxon>
    </lineage>
</organism>